<dbReference type="SUPFAM" id="SSF53850">
    <property type="entry name" value="Periplasmic binding protein-like II"/>
    <property type="match status" value="1"/>
</dbReference>
<feature type="signal peptide" evidence="1">
    <location>
        <begin position="1"/>
        <end position="21"/>
    </location>
</feature>
<name>A0ABV6NS31_9ACTN</name>
<dbReference type="Proteomes" id="UP001589894">
    <property type="component" value="Unassembled WGS sequence"/>
</dbReference>
<feature type="chain" id="PRO_5047380760" evidence="1">
    <location>
        <begin position="22"/>
        <end position="330"/>
    </location>
</feature>
<evidence type="ECO:0000256" key="1">
    <source>
        <dbReference type="SAM" id="SignalP"/>
    </source>
</evidence>
<sequence>MSHLSRRSVLALALLGGVAAAAGGCGADAASGASDAAWTLRIGTIGSRNRLTGPVGWLHAQNKLLPLLAAAHVEKIEVYTFPNGPDLNQALVGGKLDLASYGDTPALVARGAGQPTRLIAESLVGNDAGIVTVPGGVSSLRDLNDKVIATQTGSYIHRYLLGALADLGVKPRRIVHVYSTDTEAALAKRSVDAAAVPANYAYAFQAKGYPLLELASKARPRYLGTSATVVTETTRRRHAPLIRAWQQAQTEATRQAKAGWPDYLAFNVDLGPFGADIVRRSVLREQLPDTPFTDAGLTLLKGTKDFLVGQKLVAKDFSVDDWIAPEARQP</sequence>
<accession>A0ABV6NS31</accession>
<dbReference type="PROSITE" id="PS51318">
    <property type="entry name" value="TAT"/>
    <property type="match status" value="1"/>
</dbReference>
<protein>
    <submittedName>
        <fullName evidence="3">ABC transporter substrate-binding protein</fullName>
    </submittedName>
</protein>
<dbReference type="InterPro" id="IPR015168">
    <property type="entry name" value="SsuA/THI5"/>
</dbReference>
<dbReference type="Gene3D" id="3.40.190.10">
    <property type="entry name" value="Periplasmic binding protein-like II"/>
    <property type="match status" value="2"/>
</dbReference>
<comment type="caution">
    <text evidence="3">The sequence shown here is derived from an EMBL/GenBank/DDBJ whole genome shotgun (WGS) entry which is preliminary data.</text>
</comment>
<dbReference type="PANTHER" id="PTHR30024:SF42">
    <property type="entry name" value="ALIPHATIC SULFONATES-BINDING PROTEIN-RELATED"/>
    <property type="match status" value="1"/>
</dbReference>
<reference evidence="3 4" key="1">
    <citation type="submission" date="2024-09" db="EMBL/GenBank/DDBJ databases">
        <authorList>
            <person name="Sun Q."/>
            <person name="Mori K."/>
        </authorList>
    </citation>
    <scope>NUCLEOTIDE SEQUENCE [LARGE SCALE GENOMIC DNA]</scope>
    <source>
        <strain evidence="3 4">TBRC 2205</strain>
    </source>
</reference>
<keyword evidence="1" id="KW-0732">Signal</keyword>
<dbReference type="EMBL" id="JBHLUE010000004">
    <property type="protein sequence ID" value="MFC0563582.1"/>
    <property type="molecule type" value="Genomic_DNA"/>
</dbReference>
<gene>
    <name evidence="3" type="ORF">ACFFHU_05290</name>
</gene>
<evidence type="ECO:0000313" key="4">
    <source>
        <dbReference type="Proteomes" id="UP001589894"/>
    </source>
</evidence>
<proteinExistence type="predicted"/>
<dbReference type="Pfam" id="PF09084">
    <property type="entry name" value="NMT1"/>
    <property type="match status" value="1"/>
</dbReference>
<dbReference type="InterPro" id="IPR006311">
    <property type="entry name" value="TAT_signal"/>
</dbReference>
<evidence type="ECO:0000259" key="2">
    <source>
        <dbReference type="Pfam" id="PF09084"/>
    </source>
</evidence>
<feature type="domain" description="SsuA/THI5-like" evidence="2">
    <location>
        <begin position="83"/>
        <end position="256"/>
    </location>
</feature>
<dbReference type="PANTHER" id="PTHR30024">
    <property type="entry name" value="ALIPHATIC SULFONATES-BINDING PROTEIN-RELATED"/>
    <property type="match status" value="1"/>
</dbReference>
<dbReference type="PROSITE" id="PS51257">
    <property type="entry name" value="PROKAR_LIPOPROTEIN"/>
    <property type="match status" value="1"/>
</dbReference>
<evidence type="ECO:0000313" key="3">
    <source>
        <dbReference type="EMBL" id="MFC0563582.1"/>
    </source>
</evidence>
<keyword evidence="4" id="KW-1185">Reference proteome</keyword>
<organism evidence="3 4">
    <name type="scientific">Plantactinospora siamensis</name>
    <dbReference type="NCBI Taxonomy" id="555372"/>
    <lineage>
        <taxon>Bacteria</taxon>
        <taxon>Bacillati</taxon>
        <taxon>Actinomycetota</taxon>
        <taxon>Actinomycetes</taxon>
        <taxon>Micromonosporales</taxon>
        <taxon>Micromonosporaceae</taxon>
        <taxon>Plantactinospora</taxon>
    </lineage>
</organism>
<dbReference type="RefSeq" id="WP_377336294.1">
    <property type="nucleotide sequence ID" value="NZ_JBHLUE010000004.1"/>
</dbReference>